<evidence type="ECO:0000313" key="2">
    <source>
        <dbReference type="EMBL" id="SPC88250.1"/>
    </source>
</evidence>
<dbReference type="Gene3D" id="3.30.420.10">
    <property type="entry name" value="Ribonuclease H-like superfamily/Ribonuclease H"/>
    <property type="match status" value="2"/>
</dbReference>
<dbReference type="InterPro" id="IPR036397">
    <property type="entry name" value="RNaseH_sf"/>
</dbReference>
<accession>A0A2N9FMD1</accession>
<dbReference type="Gene3D" id="2.40.70.10">
    <property type="entry name" value="Acid Proteases"/>
    <property type="match status" value="1"/>
</dbReference>
<evidence type="ECO:0000256" key="1">
    <source>
        <dbReference type="SAM" id="MobiDB-lite"/>
    </source>
</evidence>
<dbReference type="EMBL" id="OIVN01000981">
    <property type="protein sequence ID" value="SPC88250.1"/>
    <property type="molecule type" value="Genomic_DNA"/>
</dbReference>
<dbReference type="PANTHER" id="PTHR48475:SF1">
    <property type="entry name" value="RNASE H TYPE-1 DOMAIN-CONTAINING PROTEIN"/>
    <property type="match status" value="1"/>
</dbReference>
<dbReference type="InterPro" id="IPR043502">
    <property type="entry name" value="DNA/RNA_pol_sf"/>
</dbReference>
<proteinExistence type="predicted"/>
<feature type="region of interest" description="Disordered" evidence="1">
    <location>
        <begin position="1"/>
        <end position="23"/>
    </location>
</feature>
<dbReference type="InterPro" id="IPR043128">
    <property type="entry name" value="Rev_trsase/Diguanyl_cyclase"/>
</dbReference>
<dbReference type="CDD" id="cd00303">
    <property type="entry name" value="retropepsin_like"/>
    <property type="match status" value="1"/>
</dbReference>
<dbReference type="InterPro" id="IPR021109">
    <property type="entry name" value="Peptidase_aspartic_dom_sf"/>
</dbReference>
<name>A0A2N9FMD1_FAGSY</name>
<dbReference type="AlphaFoldDB" id="A0A2N9FMD1"/>
<dbReference type="Gene3D" id="3.10.10.10">
    <property type="entry name" value="HIV Type 1 Reverse Transcriptase, subunit A, domain 1"/>
    <property type="match status" value="1"/>
</dbReference>
<protein>
    <submittedName>
        <fullName evidence="2">Uncharacterized protein</fullName>
    </submittedName>
</protein>
<dbReference type="Gene3D" id="3.30.70.270">
    <property type="match status" value="1"/>
</dbReference>
<sequence>MQIVTTQGTERKVEEGEVDNLSSGLGGITRSGRCYTSEELEKRRNELGKAVEDPSKKKITEEGVEDFMRIIKNSEYSVVKQLNKMPAHISVLSLLLASEVHRKALVKVLNEAHMLEDITGPSFEKMVTVVLATNQLSFSDDELPPEGRGHVKALHITVKTRERIVAKVLIDNGAFDGTRIEVFGGIDLSVEIGPQAYNINFQVLKVDSPYNMLLGRPWLHTAGAIPSSLHQKMKFIICNQLVTILAEEPISIYNDPTIPCIDGNIAPEASFHSFEFVSMIHKVAAIKPKMPEAVMAVAKELIGLGTIFPAPAMVIHPEQTMKLEDEEEDELTLLFFEDFEVNAATNEEIIPPPIRLYEPAEVVGRWIVMPLPRMISGDEVKRNAQSESYVTNVDDDTNCSTGNTVNSDEEIDLPYDILKALERQNEGSKPNIEELEHINLSKEDMPRLDTDIVVHQIMLKPECKPVASIVPVPKKDGKVLMGVDYRDLNRASPKENFPLPHIDTMVDNTVTNVVFSLMDGFSGYNQIKMADEVKLKTAFTHWEFPDEDVMVINEGSLYRWKLYFDGAANTSGSEIGAVLISPKGQQSPIAVKLGFDCTNNMTEYEACIVGLTIILLMCSLPWQASSSYQRGMMCNPCESRLVESQHTAYALKCMNIEAELDGKPWYYDIKRFVQHHAEDANQLIDEMYLRLTGTHANGLFLIKKIMRVGCYWLTMESGCIKHVQACHKCQIYQNHKNAPQQYLHTLAAPRPFSAWGMDVIGAITPKPSNGHDLGVEACSFKNVTQAKFNSAPYRLKMNSVFEAANKNVKRILSKMTDTYKDCYEQLPYSLCSYWTSVRTSTRAIPYSLVYRMETDLPVEVEIPSLRILSQTELDEAYEQLNFIDEKRMTTLCHG</sequence>
<dbReference type="PANTHER" id="PTHR48475">
    <property type="entry name" value="RIBONUCLEASE H"/>
    <property type="match status" value="1"/>
</dbReference>
<dbReference type="GO" id="GO:0003676">
    <property type="term" value="F:nucleic acid binding"/>
    <property type="evidence" value="ECO:0007669"/>
    <property type="project" value="InterPro"/>
</dbReference>
<reference evidence="2" key="1">
    <citation type="submission" date="2018-02" db="EMBL/GenBank/DDBJ databases">
        <authorList>
            <person name="Cohen D.B."/>
            <person name="Kent A.D."/>
        </authorList>
    </citation>
    <scope>NUCLEOTIDE SEQUENCE</scope>
</reference>
<gene>
    <name evidence="2" type="ORF">FSB_LOCUS16132</name>
</gene>
<organism evidence="2">
    <name type="scientific">Fagus sylvatica</name>
    <name type="common">Beechnut</name>
    <dbReference type="NCBI Taxonomy" id="28930"/>
    <lineage>
        <taxon>Eukaryota</taxon>
        <taxon>Viridiplantae</taxon>
        <taxon>Streptophyta</taxon>
        <taxon>Embryophyta</taxon>
        <taxon>Tracheophyta</taxon>
        <taxon>Spermatophyta</taxon>
        <taxon>Magnoliopsida</taxon>
        <taxon>eudicotyledons</taxon>
        <taxon>Gunneridae</taxon>
        <taxon>Pentapetalae</taxon>
        <taxon>rosids</taxon>
        <taxon>fabids</taxon>
        <taxon>Fagales</taxon>
        <taxon>Fagaceae</taxon>
        <taxon>Fagus</taxon>
    </lineage>
</organism>
<dbReference type="SUPFAM" id="SSF56672">
    <property type="entry name" value="DNA/RNA polymerases"/>
    <property type="match status" value="1"/>
</dbReference>